<protein>
    <recommendedName>
        <fullName evidence="3">Mersacidin/lichenicidin family type 2 lantibiotic</fullName>
    </recommendedName>
</protein>
<evidence type="ECO:0000313" key="1">
    <source>
        <dbReference type="EMBL" id="CCF85508.1"/>
    </source>
</evidence>
<dbReference type="EMBL" id="CAGS01000450">
    <property type="protein sequence ID" value="CCF85508.1"/>
    <property type="molecule type" value="Genomic_DNA"/>
</dbReference>
<gene>
    <name evidence="1" type="ORF">NITHO_5030003</name>
</gene>
<accession>I4ELE6</accession>
<dbReference type="GO" id="GO:0042742">
    <property type="term" value="P:defense response to bacterium"/>
    <property type="evidence" value="ECO:0007669"/>
    <property type="project" value="InterPro"/>
</dbReference>
<dbReference type="AlphaFoldDB" id="I4ELE6"/>
<keyword evidence="2" id="KW-1185">Reference proteome</keyword>
<dbReference type="InterPro" id="IPR027635">
    <property type="entry name" value="Lantibiotic2_lead_pep_dom"/>
</dbReference>
<evidence type="ECO:0008006" key="3">
    <source>
        <dbReference type="Google" id="ProtNLM"/>
    </source>
</evidence>
<organism evidence="1 2">
    <name type="scientific">Nitrolancea hollandica Lb</name>
    <dbReference type="NCBI Taxonomy" id="1129897"/>
    <lineage>
        <taxon>Bacteria</taxon>
        <taxon>Pseudomonadati</taxon>
        <taxon>Thermomicrobiota</taxon>
        <taxon>Thermomicrobia</taxon>
        <taxon>Sphaerobacterales</taxon>
        <taxon>Sphaerobacterineae</taxon>
        <taxon>Sphaerobacteraceae</taxon>
        <taxon>Nitrolancea</taxon>
    </lineage>
</organism>
<evidence type="ECO:0000313" key="2">
    <source>
        <dbReference type="Proteomes" id="UP000004221"/>
    </source>
</evidence>
<dbReference type="RefSeq" id="WP_008480453.1">
    <property type="nucleotide sequence ID" value="NZ_CAGS01000450.1"/>
</dbReference>
<comment type="caution">
    <text evidence="1">The sequence shown here is derived from an EMBL/GenBank/DDBJ whole genome shotgun (WGS) entry which is preliminary data.</text>
</comment>
<dbReference type="Proteomes" id="UP000004221">
    <property type="component" value="Unassembled WGS sequence"/>
</dbReference>
<sequence length="94" mass="10069">MSKLDIIRAWKDEEYRLSLDETERALLPANPAGLVELTDVDLDQAAGGGFSHSNDSFSNDSFSNDSFSDSFSGGFSHGGFSHGGFSHGGFSSSW</sequence>
<proteinExistence type="predicted"/>
<name>I4ELE6_9BACT</name>
<reference evidence="1 2" key="1">
    <citation type="journal article" date="2012" name="ISME J.">
        <title>Nitrification expanded: discovery, physiology and genomics of a nitrite-oxidizing bacterium from the phylum Chloroflexi.</title>
        <authorList>
            <person name="Sorokin D.Y."/>
            <person name="Lucker S."/>
            <person name="Vejmelkova D."/>
            <person name="Kostrikina N.A."/>
            <person name="Kleerebezem R."/>
            <person name="Rijpstra W.I."/>
            <person name="Damste J.S."/>
            <person name="Le Paslier D."/>
            <person name="Muyzer G."/>
            <person name="Wagner M."/>
            <person name="van Loosdrecht M.C."/>
            <person name="Daims H."/>
        </authorList>
    </citation>
    <scope>NUCLEOTIDE SEQUENCE [LARGE SCALE GENOMIC DNA]</scope>
    <source>
        <strain evidence="2">none</strain>
    </source>
</reference>
<dbReference type="NCBIfam" id="TIGR03898">
    <property type="entry name" value="lanti_MRSA_kill"/>
    <property type="match status" value="1"/>
</dbReference>
<dbReference type="OrthoDB" id="3539673at2"/>